<evidence type="ECO:0000256" key="7">
    <source>
        <dbReference type="ARBA" id="ARBA00022927"/>
    </source>
</evidence>
<evidence type="ECO:0000256" key="2">
    <source>
        <dbReference type="ARBA" id="ARBA00007246"/>
    </source>
</evidence>
<name>A0A0F5VB37_9GAMM</name>
<evidence type="ECO:0000259" key="11">
    <source>
        <dbReference type="Pfam" id="PF03934"/>
    </source>
</evidence>
<dbReference type="InterPro" id="IPR049031">
    <property type="entry name" value="T2SSK_SAM-like_1st"/>
</dbReference>
<dbReference type="Pfam" id="PF03934">
    <property type="entry name" value="T2SSK"/>
    <property type="match status" value="1"/>
</dbReference>
<evidence type="ECO:0000256" key="8">
    <source>
        <dbReference type="ARBA" id="ARBA00022989"/>
    </source>
</evidence>
<dbReference type="GO" id="GO:0005886">
    <property type="term" value="C:plasma membrane"/>
    <property type="evidence" value="ECO:0007669"/>
    <property type="project" value="UniProtKB-SubCell"/>
</dbReference>
<comment type="subcellular location">
    <subcellularLocation>
        <location evidence="1 10">Cell inner membrane</location>
    </subcellularLocation>
</comment>
<organism evidence="13 14">
    <name type="scientific">Photobacterium halotolerans</name>
    <dbReference type="NCBI Taxonomy" id="265726"/>
    <lineage>
        <taxon>Bacteria</taxon>
        <taxon>Pseudomonadati</taxon>
        <taxon>Pseudomonadota</taxon>
        <taxon>Gammaproteobacteria</taxon>
        <taxon>Vibrionales</taxon>
        <taxon>Vibrionaceae</taxon>
        <taxon>Photobacterium</taxon>
    </lineage>
</organism>
<dbReference type="SUPFAM" id="SSF54523">
    <property type="entry name" value="Pili subunits"/>
    <property type="match status" value="1"/>
</dbReference>
<keyword evidence="8" id="KW-1133">Transmembrane helix</keyword>
<reference evidence="13 14" key="1">
    <citation type="submission" date="2014-12" db="EMBL/GenBank/DDBJ databases">
        <title>Mercury Reductase activity and rhizosphere competence traits in the genome of root associated Photobacterium halotolerans MELD1.</title>
        <authorList>
            <person name="Mathew D.C."/>
            <person name="Huang C.-C."/>
        </authorList>
    </citation>
    <scope>NUCLEOTIDE SEQUENCE [LARGE SCALE GENOMIC DNA]</scope>
    <source>
        <strain evidence="13 14">MELD1</strain>
    </source>
</reference>
<evidence type="ECO:0000259" key="12">
    <source>
        <dbReference type="Pfam" id="PF21687"/>
    </source>
</evidence>
<dbReference type="Proteomes" id="UP000033633">
    <property type="component" value="Unassembled WGS sequence"/>
</dbReference>
<evidence type="ECO:0000313" key="13">
    <source>
        <dbReference type="EMBL" id="KKC98699.1"/>
    </source>
</evidence>
<comment type="caution">
    <text evidence="13">The sequence shown here is derived from an EMBL/GenBank/DDBJ whole genome shotgun (WGS) entry which is preliminary data.</text>
</comment>
<evidence type="ECO:0000256" key="1">
    <source>
        <dbReference type="ARBA" id="ARBA00004533"/>
    </source>
</evidence>
<evidence type="ECO:0000313" key="14">
    <source>
        <dbReference type="Proteomes" id="UP000033633"/>
    </source>
</evidence>
<evidence type="ECO:0000256" key="3">
    <source>
        <dbReference type="ARBA" id="ARBA00022448"/>
    </source>
</evidence>
<gene>
    <name evidence="13" type="ORF">KY46_17335</name>
</gene>
<keyword evidence="6" id="KW-0812">Transmembrane</keyword>
<evidence type="ECO:0000256" key="10">
    <source>
        <dbReference type="PIRNR" id="PIRNR002786"/>
    </source>
</evidence>
<keyword evidence="3 10" id="KW-0813">Transport</keyword>
<dbReference type="PANTHER" id="PTHR38831">
    <property type="entry name" value="TYPE II SECRETION SYSTEM PROTEIN K"/>
    <property type="match status" value="1"/>
</dbReference>
<dbReference type="InterPro" id="IPR038072">
    <property type="entry name" value="GspK_central_sf"/>
</dbReference>
<accession>A0A0F5VB37</accession>
<comment type="similarity">
    <text evidence="2 10">Belongs to the GSP K family.</text>
</comment>
<evidence type="ECO:0000256" key="5">
    <source>
        <dbReference type="ARBA" id="ARBA00022519"/>
    </source>
</evidence>
<dbReference type="InterPro" id="IPR045584">
    <property type="entry name" value="Pilin-like"/>
</dbReference>
<evidence type="ECO:0000256" key="6">
    <source>
        <dbReference type="ARBA" id="ARBA00022692"/>
    </source>
</evidence>
<keyword evidence="9 10" id="KW-0472">Membrane</keyword>
<dbReference type="PANTHER" id="PTHR38831:SF1">
    <property type="entry name" value="TYPE II SECRETION SYSTEM PROTEIN K-RELATED"/>
    <property type="match status" value="1"/>
</dbReference>
<dbReference type="OrthoDB" id="9788973at2"/>
<protein>
    <recommendedName>
        <fullName evidence="10">Type II secretion system protein K</fullName>
    </recommendedName>
</protein>
<dbReference type="NCBIfam" id="NF037980">
    <property type="entry name" value="T2SS_GspK"/>
    <property type="match status" value="1"/>
</dbReference>
<dbReference type="STRING" id="265726.KY46_17335"/>
<dbReference type="InterPro" id="IPR049179">
    <property type="entry name" value="T2SSK_SAM-like_2nd"/>
</dbReference>
<dbReference type="Pfam" id="PF21687">
    <property type="entry name" value="T2SSK_1st"/>
    <property type="match status" value="1"/>
</dbReference>
<evidence type="ECO:0000256" key="9">
    <source>
        <dbReference type="ARBA" id="ARBA00023136"/>
    </source>
</evidence>
<proteinExistence type="inferred from homology"/>
<dbReference type="Gene3D" id="3.30.1300.30">
    <property type="entry name" value="GSPII I/J protein-like"/>
    <property type="match status" value="1"/>
</dbReference>
<keyword evidence="5 10" id="KW-0997">Cell inner membrane</keyword>
<dbReference type="PATRIC" id="fig|265726.11.peg.1740"/>
<feature type="domain" description="T2SS protein K first SAM-like" evidence="12">
    <location>
        <begin position="104"/>
        <end position="214"/>
    </location>
</feature>
<keyword evidence="7" id="KW-0653">Protein transport</keyword>
<sequence>MRQSRARQQGVALIVALLLLAMMTLLAVQMTDRLQLNFYRVENQVFNQQAYWYSQGMEQLAKVAIEQSLADSDTVNLSQVWATEGQSYPLDNGEVQGNIYDLQACYNLNALSGQAPEQDRSQKPFRVRFLQALLEEAGAESYEAEVAADSVWEYVDPDEAVYSAYGAGDSSYEGFSPAYLPPRNLMADVTEFRAVNGVSATMYQQARPLLCALPSTDLLINVNTIQPAQAALLVGVFSPELSLEDARQLIENRPYDGWQDVDAFLAEGAVNRLTEAARKQAKSYLAVKSDFFELDAEVTVDRARLRILALLKRDGENKVTVVRRRYGGMSERVSDDKAE</sequence>
<feature type="domain" description="T2SS protein K second SAM-like" evidence="11">
    <location>
        <begin position="220"/>
        <end position="287"/>
    </location>
</feature>
<dbReference type="Gene3D" id="1.10.40.60">
    <property type="entry name" value="EpsJ-like"/>
    <property type="match status" value="2"/>
</dbReference>
<keyword evidence="14" id="KW-1185">Reference proteome</keyword>
<evidence type="ECO:0000256" key="4">
    <source>
        <dbReference type="ARBA" id="ARBA00022475"/>
    </source>
</evidence>
<dbReference type="SUPFAM" id="SSF158544">
    <property type="entry name" value="GspK insert domain-like"/>
    <property type="match status" value="2"/>
</dbReference>
<dbReference type="EMBL" id="JWYV01000017">
    <property type="protein sequence ID" value="KKC98699.1"/>
    <property type="molecule type" value="Genomic_DNA"/>
</dbReference>
<dbReference type="RefSeq" id="WP_046221876.1">
    <property type="nucleotide sequence ID" value="NZ_JWYV01000017.1"/>
</dbReference>
<keyword evidence="4 10" id="KW-1003">Cell membrane</keyword>
<dbReference type="AlphaFoldDB" id="A0A0F5VB37"/>
<dbReference type="GO" id="GO:0009306">
    <property type="term" value="P:protein secretion"/>
    <property type="evidence" value="ECO:0007669"/>
    <property type="project" value="InterPro"/>
</dbReference>
<dbReference type="PIRSF" id="PIRSF002786">
    <property type="entry name" value="XcpX"/>
    <property type="match status" value="1"/>
</dbReference>
<dbReference type="InterPro" id="IPR005628">
    <property type="entry name" value="GspK"/>
</dbReference>